<dbReference type="PANTHER" id="PTHR42691:SF1">
    <property type="entry name" value="ASPARTATE AMINOTRANSFERASE YHDR-RELATED"/>
    <property type="match status" value="1"/>
</dbReference>
<dbReference type="GeneID" id="93210734"/>
<dbReference type="AlphaFoldDB" id="F1T6P0"/>
<comment type="similarity">
    <text evidence="1">Belongs to the class-I pyridoxal-phosphate-dependent aminotransferase family.</text>
</comment>
<evidence type="ECO:0000259" key="2">
    <source>
        <dbReference type="Pfam" id="PF00155"/>
    </source>
</evidence>
<evidence type="ECO:0000313" key="3">
    <source>
        <dbReference type="EMBL" id="EGF22765.1"/>
    </source>
</evidence>
<keyword evidence="1 3" id="KW-0032">Aminotransferase</keyword>
<dbReference type="SUPFAM" id="SSF53383">
    <property type="entry name" value="PLP-dependent transferases"/>
    <property type="match status" value="1"/>
</dbReference>
<sequence>MDINQTCYQAGSSKSSIRELAAFAQKRKAEIGNENVFDFSIGNPSVSAPASVKASILKNLELPSLNLHGYTPASGLYEARHAVACALNQKYHTDYHPDDLYLTCGAAASVSIALHAVVCSGDEVIVIAPFFPEYSVWIDACGAREVIVLANQHTFDIDFEALSAAISPKTKAIIIDSPNNPVGVIYPKETLARLNELIKNAMNTFGHPLYVISDEPYRELSYGTCVPWVPDYIQTSIVCYSYSKSLSLPGERIGWVLVPSSNPYHDKLIPSVAGAGRRLGFVCAPALFQRVLIDCAQEPAPVEAYNTNRCELMHILDDLGYCYIKPQGAFYLWMRALEDDAEHFSLVARTFELMLVPSNSFGCKGWVRIGYCADLDTIKRSRKAFELLKHAYDNEH</sequence>
<accession>F1T6P0</accession>
<reference evidence="3 4" key="1">
    <citation type="submission" date="2011-02" db="EMBL/GenBank/DDBJ databases">
        <authorList>
            <person name="Muzny D."/>
            <person name="Qin X."/>
            <person name="Buhay C."/>
            <person name="Dugan-Rocha S."/>
            <person name="Ding Y."/>
            <person name="Chen G."/>
            <person name="Hawes A."/>
            <person name="Holder M."/>
            <person name="Jhangiani S."/>
            <person name="Johnson A."/>
            <person name="Khan Z."/>
            <person name="Li Z."/>
            <person name="Liu W."/>
            <person name="Liu X."/>
            <person name="Perez L."/>
            <person name="Shen H."/>
            <person name="Wang Q."/>
            <person name="Watt J."/>
            <person name="Xi L."/>
            <person name="Xin Y."/>
            <person name="Zhou J."/>
            <person name="Deng J."/>
            <person name="Jiang H."/>
            <person name="Liu Y."/>
            <person name="Qu J."/>
            <person name="Song X.-Z."/>
            <person name="Zhang L."/>
            <person name="Villasana D."/>
            <person name="Johnson A."/>
            <person name="Liu J."/>
            <person name="Liyanage D."/>
            <person name="Lorensuhewa L."/>
            <person name="Robinson T."/>
            <person name="Song A."/>
            <person name="Song B.-B."/>
            <person name="Dinh H."/>
            <person name="Thornton R."/>
            <person name="Coyle M."/>
            <person name="Francisco L."/>
            <person name="Jackson L."/>
            <person name="Javaid M."/>
            <person name="Korchina V."/>
            <person name="Kovar C."/>
            <person name="Mata R."/>
            <person name="Mathew T."/>
            <person name="Ngo R."/>
            <person name="Nguyen L."/>
            <person name="Nguyen N."/>
            <person name="Okwuonu G."/>
            <person name="Ongeri F."/>
            <person name="Pham C."/>
            <person name="Simmons D."/>
            <person name="Wilczek-Boney K."/>
            <person name="Hale W."/>
            <person name="Jakkamsetti A."/>
            <person name="Pham P."/>
            <person name="Ruth R."/>
            <person name="San Lucas F."/>
            <person name="Warren J."/>
            <person name="Zhang J."/>
            <person name="Zhao Z."/>
            <person name="Zhou C."/>
            <person name="Zhu D."/>
            <person name="Lee S."/>
            <person name="Bess C."/>
            <person name="Blankenburg K."/>
            <person name="Forbes L."/>
            <person name="Fu Q."/>
            <person name="Gubbala S."/>
            <person name="Hirani K."/>
            <person name="Jayaseelan J.C."/>
            <person name="Lara F."/>
            <person name="Munidasa M."/>
            <person name="Palculict T."/>
            <person name="Patil S."/>
            <person name="Pu L.-L."/>
            <person name="Saada N."/>
            <person name="Tang L."/>
            <person name="Weissenberger G."/>
            <person name="Zhu Y."/>
            <person name="Hemphill L."/>
            <person name="Shang Y."/>
            <person name="Youmans B."/>
            <person name="Ayvaz T."/>
            <person name="Ross M."/>
            <person name="Santibanez J."/>
            <person name="Aqrawi P."/>
            <person name="Gross S."/>
            <person name="Joshi V."/>
            <person name="Fowler G."/>
            <person name="Nazareth L."/>
            <person name="Reid J."/>
            <person name="Worley K."/>
            <person name="Petrosino J."/>
            <person name="Highlander S."/>
            <person name="Gibbs R."/>
        </authorList>
    </citation>
    <scope>NUCLEOTIDE SEQUENCE [LARGE SCALE GENOMIC DNA]</scope>
    <source>
        <strain evidence="3 4">DSM 15829</strain>
    </source>
</reference>
<protein>
    <recommendedName>
        <fullName evidence="1">Aminotransferase</fullName>
        <ecNumber evidence="1">2.6.1.-</ecNumber>
    </recommendedName>
</protein>
<dbReference type="GO" id="GO:0008483">
    <property type="term" value="F:transaminase activity"/>
    <property type="evidence" value="ECO:0007669"/>
    <property type="project" value="UniProtKB-KW"/>
</dbReference>
<organism evidence="3 4">
    <name type="scientific">Fannyhessea vaginae DSM 15829</name>
    <dbReference type="NCBI Taxonomy" id="525256"/>
    <lineage>
        <taxon>Bacteria</taxon>
        <taxon>Bacillati</taxon>
        <taxon>Actinomycetota</taxon>
        <taxon>Coriobacteriia</taxon>
        <taxon>Coriobacteriales</taxon>
        <taxon>Atopobiaceae</taxon>
        <taxon>Fannyhessea</taxon>
    </lineage>
</organism>
<keyword evidence="1 3" id="KW-0808">Transferase</keyword>
<proteinExistence type="inferred from homology"/>
<evidence type="ECO:0000313" key="4">
    <source>
        <dbReference type="Proteomes" id="UP000005947"/>
    </source>
</evidence>
<comment type="cofactor">
    <cofactor evidence="1">
        <name>pyridoxal 5'-phosphate</name>
        <dbReference type="ChEBI" id="CHEBI:597326"/>
    </cofactor>
</comment>
<keyword evidence="4" id="KW-1185">Reference proteome</keyword>
<dbReference type="InterPro" id="IPR004839">
    <property type="entry name" value="Aminotransferase_I/II_large"/>
</dbReference>
<gene>
    <name evidence="3" type="ORF">HMPREF0091_11091</name>
</gene>
<evidence type="ECO:0000256" key="1">
    <source>
        <dbReference type="RuleBase" id="RU000481"/>
    </source>
</evidence>
<dbReference type="InterPro" id="IPR004838">
    <property type="entry name" value="NHTrfase_class1_PyrdxlP-BS"/>
</dbReference>
<feature type="domain" description="Aminotransferase class I/classII large" evidence="2">
    <location>
        <begin position="35"/>
        <end position="376"/>
    </location>
</feature>
<dbReference type="EMBL" id="ACGK02000004">
    <property type="protein sequence ID" value="EGF22765.1"/>
    <property type="molecule type" value="Genomic_DNA"/>
</dbReference>
<dbReference type="InterPro" id="IPR015421">
    <property type="entry name" value="PyrdxlP-dep_Trfase_major"/>
</dbReference>
<dbReference type="CDD" id="cd00609">
    <property type="entry name" value="AAT_like"/>
    <property type="match status" value="1"/>
</dbReference>
<dbReference type="OrthoDB" id="9763453at2"/>
<dbReference type="RefSeq" id="WP_006303297.1">
    <property type="nucleotide sequence ID" value="NZ_ACGK02000004.1"/>
</dbReference>
<dbReference type="NCBIfam" id="NF005305">
    <property type="entry name" value="PRK06836.1"/>
    <property type="match status" value="1"/>
</dbReference>
<dbReference type="EC" id="2.6.1.-" evidence="1"/>
<dbReference type="PANTHER" id="PTHR42691">
    <property type="entry name" value="ASPARTATE AMINOTRANSFERASE YHDR-RELATED"/>
    <property type="match status" value="1"/>
</dbReference>
<dbReference type="PROSITE" id="PS00105">
    <property type="entry name" value="AA_TRANSFER_CLASS_1"/>
    <property type="match status" value="1"/>
</dbReference>
<dbReference type="Pfam" id="PF00155">
    <property type="entry name" value="Aminotran_1_2"/>
    <property type="match status" value="1"/>
</dbReference>
<dbReference type="InterPro" id="IPR015424">
    <property type="entry name" value="PyrdxlP-dep_Trfase"/>
</dbReference>
<comment type="caution">
    <text evidence="3">The sequence shown here is derived from an EMBL/GenBank/DDBJ whole genome shotgun (WGS) entry which is preliminary data.</text>
</comment>
<dbReference type="GO" id="GO:0030170">
    <property type="term" value="F:pyridoxal phosphate binding"/>
    <property type="evidence" value="ECO:0007669"/>
    <property type="project" value="InterPro"/>
</dbReference>
<dbReference type="Gene3D" id="3.40.640.10">
    <property type="entry name" value="Type I PLP-dependent aspartate aminotransferase-like (Major domain)"/>
    <property type="match status" value="1"/>
</dbReference>
<dbReference type="eggNOG" id="COG0436">
    <property type="taxonomic scope" value="Bacteria"/>
</dbReference>
<name>F1T6P0_9ACTN</name>
<dbReference type="Proteomes" id="UP000005947">
    <property type="component" value="Unassembled WGS sequence"/>
</dbReference>